<dbReference type="Proteomes" id="UP000183190">
    <property type="component" value="Unassembled WGS sequence"/>
</dbReference>
<gene>
    <name evidence="1" type="ORF">SAMN02910265_00196</name>
</gene>
<sequence>MFGINKICTFGIASPIWIILYGYPYPSDINPNLKKIMEILGLTIDIKEINSIYNNTPCNKGDILVYGNHAKNCIVFDLYKDPTDQLDVINFGVVCKKSISEKVRELVEAMLNETDKKVKISGYDFTSPRWAHCVVNGENYIYSYVKQAIIYCDK</sequence>
<dbReference type="EMBL" id="FNWV01000001">
    <property type="protein sequence ID" value="SEH38062.1"/>
    <property type="molecule type" value="Genomic_DNA"/>
</dbReference>
<dbReference type="OrthoDB" id="1820662at2"/>
<dbReference type="RefSeq" id="WP_074714042.1">
    <property type="nucleotide sequence ID" value="NZ_FNWV01000001.1"/>
</dbReference>
<name>A0A1H6HSP5_RUMFL</name>
<dbReference type="AlphaFoldDB" id="A0A1H6HSP5"/>
<organism evidence="1 2">
    <name type="scientific">Ruminococcus flavefaciens</name>
    <dbReference type="NCBI Taxonomy" id="1265"/>
    <lineage>
        <taxon>Bacteria</taxon>
        <taxon>Bacillati</taxon>
        <taxon>Bacillota</taxon>
        <taxon>Clostridia</taxon>
        <taxon>Eubacteriales</taxon>
        <taxon>Oscillospiraceae</taxon>
        <taxon>Ruminococcus</taxon>
    </lineage>
</organism>
<reference evidence="1 2" key="1">
    <citation type="submission" date="2016-10" db="EMBL/GenBank/DDBJ databases">
        <authorList>
            <person name="de Groot N.N."/>
        </authorList>
    </citation>
    <scope>NUCLEOTIDE SEQUENCE [LARGE SCALE GENOMIC DNA]</scope>
    <source>
        <strain evidence="1 2">YAD2003</strain>
    </source>
</reference>
<protein>
    <submittedName>
        <fullName evidence="1">Uncharacterized protein</fullName>
    </submittedName>
</protein>
<evidence type="ECO:0000313" key="1">
    <source>
        <dbReference type="EMBL" id="SEH38062.1"/>
    </source>
</evidence>
<proteinExistence type="predicted"/>
<evidence type="ECO:0000313" key="2">
    <source>
        <dbReference type="Proteomes" id="UP000183190"/>
    </source>
</evidence>
<accession>A0A1H6HSP5</accession>